<evidence type="ECO:0000256" key="1">
    <source>
        <dbReference type="ARBA" id="ARBA00022448"/>
    </source>
</evidence>
<keyword evidence="1" id="KW-0813">Transport</keyword>
<dbReference type="Pfam" id="PF06609">
    <property type="entry name" value="TRI12"/>
    <property type="match status" value="1"/>
</dbReference>
<keyword evidence="2" id="KW-0812">Transmembrane</keyword>
<keyword evidence="4" id="KW-1185">Reference proteome</keyword>
<sequence length="141" mass="14928">MIAVTSANRTILGSIFTAIFVAILNNKLPGEFQKHLVPQVIEAGLPESSVSSLLQAVAAGASEAIAAVPGVNSELLAVVNAGAADSFAGAYAYVYYTALALALAAAIAAMFIRDMDHYLTDHVSRQIYHKKETRHDVLLKD</sequence>
<dbReference type="EMBL" id="JAPEUX010000001">
    <property type="protein sequence ID" value="KAJ4361112.1"/>
    <property type="molecule type" value="Genomic_DNA"/>
</dbReference>
<protein>
    <submittedName>
        <fullName evidence="3">Uncharacterized protein</fullName>
    </submittedName>
</protein>
<feature type="transmembrane region" description="Helical" evidence="2">
    <location>
        <begin position="7"/>
        <end position="24"/>
    </location>
</feature>
<dbReference type="InterPro" id="IPR010573">
    <property type="entry name" value="MFS_Str1/Tri12-like"/>
</dbReference>
<dbReference type="RefSeq" id="XP_056077314.1">
    <property type="nucleotide sequence ID" value="XM_056210492.1"/>
</dbReference>
<gene>
    <name evidence="3" type="ORF">N0V89_001681</name>
</gene>
<organism evidence="3 4">
    <name type="scientific">Didymosphaeria variabile</name>
    <dbReference type="NCBI Taxonomy" id="1932322"/>
    <lineage>
        <taxon>Eukaryota</taxon>
        <taxon>Fungi</taxon>
        <taxon>Dikarya</taxon>
        <taxon>Ascomycota</taxon>
        <taxon>Pezizomycotina</taxon>
        <taxon>Dothideomycetes</taxon>
        <taxon>Pleosporomycetidae</taxon>
        <taxon>Pleosporales</taxon>
        <taxon>Massarineae</taxon>
        <taxon>Didymosphaeriaceae</taxon>
        <taxon>Didymosphaeria</taxon>
    </lineage>
</organism>
<proteinExistence type="predicted"/>
<keyword evidence="2" id="KW-1133">Transmembrane helix</keyword>
<dbReference type="GO" id="GO:0022857">
    <property type="term" value="F:transmembrane transporter activity"/>
    <property type="evidence" value="ECO:0007669"/>
    <property type="project" value="InterPro"/>
</dbReference>
<dbReference type="Proteomes" id="UP001140513">
    <property type="component" value="Unassembled WGS sequence"/>
</dbReference>
<dbReference type="AlphaFoldDB" id="A0A9W9CGY4"/>
<evidence type="ECO:0000256" key="2">
    <source>
        <dbReference type="SAM" id="Phobius"/>
    </source>
</evidence>
<comment type="caution">
    <text evidence="3">The sequence shown here is derived from an EMBL/GenBank/DDBJ whole genome shotgun (WGS) entry which is preliminary data.</text>
</comment>
<evidence type="ECO:0000313" key="3">
    <source>
        <dbReference type="EMBL" id="KAJ4361112.1"/>
    </source>
</evidence>
<keyword evidence="2" id="KW-0472">Membrane</keyword>
<accession>A0A9W9CGY4</accession>
<dbReference type="GeneID" id="80905211"/>
<feature type="transmembrane region" description="Helical" evidence="2">
    <location>
        <begin position="93"/>
        <end position="112"/>
    </location>
</feature>
<evidence type="ECO:0000313" key="4">
    <source>
        <dbReference type="Proteomes" id="UP001140513"/>
    </source>
</evidence>
<reference evidence="3" key="1">
    <citation type="submission" date="2022-10" db="EMBL/GenBank/DDBJ databases">
        <title>Tapping the CABI collections for fungal endophytes: first genome assemblies for Collariella, Neodidymelliopsis, Ascochyta clinopodiicola, Didymella pomorum, Didymosphaeria variabile, Neocosmospora piperis and Neocucurbitaria cava.</title>
        <authorList>
            <person name="Hill R."/>
        </authorList>
    </citation>
    <scope>NUCLEOTIDE SEQUENCE</scope>
    <source>
        <strain evidence="3">IMI 356815</strain>
    </source>
</reference>
<name>A0A9W9CGY4_9PLEO</name>